<dbReference type="EMBL" id="CP140152">
    <property type="protein sequence ID" value="WQH07443.1"/>
    <property type="molecule type" value="Genomic_DNA"/>
</dbReference>
<gene>
    <name evidence="4" type="ORF">SR858_08000</name>
</gene>
<reference evidence="4 5" key="1">
    <citation type="submission" date="2023-11" db="EMBL/GenBank/DDBJ databases">
        <title>MicrobeMod: A computational toolkit for identifying prokaryotic methylation and restriction-modification with nanopore sequencing.</title>
        <authorList>
            <person name="Crits-Christoph A."/>
            <person name="Kang S.C."/>
            <person name="Lee H."/>
            <person name="Ostrov N."/>
        </authorList>
    </citation>
    <scope>NUCLEOTIDE SEQUENCE [LARGE SCALE GENOMIC DNA]</scope>
    <source>
        <strain evidence="4 5">ATCC 25935</strain>
    </source>
</reference>
<dbReference type="InterPro" id="IPR031922">
    <property type="entry name" value="Pesticin_C"/>
</dbReference>
<dbReference type="Pfam" id="PF16754">
    <property type="entry name" value="Pesticin"/>
    <property type="match status" value="1"/>
</dbReference>
<evidence type="ECO:0000256" key="1">
    <source>
        <dbReference type="ARBA" id="ARBA00022529"/>
    </source>
</evidence>
<dbReference type="InterPro" id="IPR023347">
    <property type="entry name" value="Lysozyme_dom_sf"/>
</dbReference>
<dbReference type="InterPro" id="IPR023346">
    <property type="entry name" value="Lysozyme-like_dom_sf"/>
</dbReference>
<dbReference type="RefSeq" id="WP_322534612.1">
    <property type="nucleotide sequence ID" value="NZ_CP140152.1"/>
</dbReference>
<accession>A0ABZ0Y6T2</accession>
<keyword evidence="1" id="KW-0929">Antimicrobial</keyword>
<dbReference type="EC" id="3.2.1.17" evidence="4"/>
<keyword evidence="4" id="KW-0326">Glycosidase</keyword>
<name>A0ABZ0Y6T2_9BURK</name>
<proteinExistence type="predicted"/>
<evidence type="ECO:0000259" key="3">
    <source>
        <dbReference type="Pfam" id="PF16754"/>
    </source>
</evidence>
<sequence>MPKDGNVILGNSGVTIASGLDLGQNSLAGLKELNLSKDLTDKLSPYLELKGTEAQAKLDAIPLNITATEALEINSAVHGKALNDLVVKYDSAVGAGEFYKLPTEAQTVIASVGFQYGNLATSAPKFWAEATSKDWSGAISELRDFGDVYNTRRSKEADLLQRYLNN</sequence>
<keyword evidence="2" id="KW-0081">Bacteriolytic enzyme</keyword>
<evidence type="ECO:0000256" key="2">
    <source>
        <dbReference type="ARBA" id="ARBA00022638"/>
    </source>
</evidence>
<evidence type="ECO:0000313" key="5">
    <source>
        <dbReference type="Proteomes" id="UP001326110"/>
    </source>
</evidence>
<dbReference type="Gene3D" id="1.10.530.40">
    <property type="match status" value="1"/>
</dbReference>
<organism evidence="4 5">
    <name type="scientific">Duganella zoogloeoides</name>
    <dbReference type="NCBI Taxonomy" id="75659"/>
    <lineage>
        <taxon>Bacteria</taxon>
        <taxon>Pseudomonadati</taxon>
        <taxon>Pseudomonadota</taxon>
        <taxon>Betaproteobacteria</taxon>
        <taxon>Burkholderiales</taxon>
        <taxon>Oxalobacteraceae</taxon>
        <taxon>Telluria group</taxon>
        <taxon>Duganella</taxon>
    </lineage>
</organism>
<feature type="domain" description="Pesticin C-terminal" evidence="3">
    <location>
        <begin position="5"/>
        <end position="135"/>
    </location>
</feature>
<protein>
    <submittedName>
        <fullName evidence="4">Pesticin C-terminus-like muramidase</fullName>
        <ecNumber evidence="4">3.2.1.17</ecNumber>
    </submittedName>
</protein>
<dbReference type="Proteomes" id="UP001326110">
    <property type="component" value="Chromosome"/>
</dbReference>
<dbReference type="CDD" id="cd16902">
    <property type="entry name" value="pesticin_lyz"/>
    <property type="match status" value="1"/>
</dbReference>
<dbReference type="GO" id="GO:0003796">
    <property type="term" value="F:lysozyme activity"/>
    <property type="evidence" value="ECO:0007669"/>
    <property type="project" value="UniProtKB-EC"/>
</dbReference>
<keyword evidence="4" id="KW-0378">Hydrolase</keyword>
<keyword evidence="5" id="KW-1185">Reference proteome</keyword>
<dbReference type="SUPFAM" id="SSF53955">
    <property type="entry name" value="Lysozyme-like"/>
    <property type="match status" value="1"/>
</dbReference>
<evidence type="ECO:0000313" key="4">
    <source>
        <dbReference type="EMBL" id="WQH07443.1"/>
    </source>
</evidence>